<evidence type="ECO:0000313" key="1">
    <source>
        <dbReference type="EMBL" id="RMX45220.1"/>
    </source>
</evidence>
<keyword evidence="2" id="KW-1185">Reference proteome</keyword>
<dbReference type="InterPro" id="IPR008042">
    <property type="entry name" value="Retrotrans_Pao"/>
</dbReference>
<protein>
    <submittedName>
        <fullName evidence="1">Uncharacterized protein</fullName>
    </submittedName>
</protein>
<reference evidence="1 2" key="1">
    <citation type="journal article" date="2018" name="Sci. Rep.">
        <title>Comparative analysis of the Pocillopora damicornis genome highlights role of immune system in coral evolution.</title>
        <authorList>
            <person name="Cunning R."/>
            <person name="Bay R.A."/>
            <person name="Gillette P."/>
            <person name="Baker A.C."/>
            <person name="Traylor-Knowles N."/>
        </authorList>
    </citation>
    <scope>NUCLEOTIDE SEQUENCE [LARGE SCALE GENOMIC DNA]</scope>
    <source>
        <strain evidence="1">RSMAS</strain>
        <tissue evidence="1">Whole animal</tissue>
    </source>
</reference>
<gene>
    <name evidence="1" type="ORF">pdam_00020957</name>
</gene>
<organism evidence="1 2">
    <name type="scientific">Pocillopora damicornis</name>
    <name type="common">Cauliflower coral</name>
    <name type="synonym">Millepora damicornis</name>
    <dbReference type="NCBI Taxonomy" id="46731"/>
    <lineage>
        <taxon>Eukaryota</taxon>
        <taxon>Metazoa</taxon>
        <taxon>Cnidaria</taxon>
        <taxon>Anthozoa</taxon>
        <taxon>Hexacorallia</taxon>
        <taxon>Scleractinia</taxon>
        <taxon>Astrocoeniina</taxon>
        <taxon>Pocilloporidae</taxon>
        <taxon>Pocillopora</taxon>
    </lineage>
</organism>
<sequence length="249" mass="27967">MRWSVTGHVELIVYEEQSYTKTSLGDAQESGKSEQKILGLQWNFVVQNLVFELGTVARLASECRPIKRNIAAVAAKFYDPIGFITPVQFISPVQFKLLFQDLCSSGADWNDTLEGQLRVKWDKLSIIVTEHIPEECLKEKTVKNYRNLKSSTLGGNTNESSISCVIDISRFSNLQRPWVTAHVLRFLKNLKARLSPGNEQLLLGSEIGAKAVRKQNSFGSWMYRNPCSRTRTLRTGGVSLISLLIAMAL</sequence>
<dbReference type="AlphaFoldDB" id="A0A3M6TUZ5"/>
<dbReference type="Proteomes" id="UP000275408">
    <property type="component" value="Unassembled WGS sequence"/>
</dbReference>
<name>A0A3M6TUZ5_POCDA</name>
<dbReference type="EMBL" id="RCHS01002847">
    <property type="protein sequence ID" value="RMX45220.1"/>
    <property type="molecule type" value="Genomic_DNA"/>
</dbReference>
<dbReference type="Pfam" id="PF05380">
    <property type="entry name" value="Peptidase_A17"/>
    <property type="match status" value="1"/>
</dbReference>
<accession>A0A3M6TUZ5</accession>
<proteinExistence type="predicted"/>
<evidence type="ECO:0000313" key="2">
    <source>
        <dbReference type="Proteomes" id="UP000275408"/>
    </source>
</evidence>
<comment type="caution">
    <text evidence="1">The sequence shown here is derived from an EMBL/GenBank/DDBJ whole genome shotgun (WGS) entry which is preliminary data.</text>
</comment>